<organism evidence="1 2">
    <name type="scientific">Cyanobium gracile (strain ATCC 27147 / PCC 6307)</name>
    <dbReference type="NCBI Taxonomy" id="292564"/>
    <lineage>
        <taxon>Bacteria</taxon>
        <taxon>Bacillati</taxon>
        <taxon>Cyanobacteriota</taxon>
        <taxon>Cyanophyceae</taxon>
        <taxon>Synechococcales</taxon>
        <taxon>Prochlorococcaceae</taxon>
        <taxon>Cyanobium</taxon>
    </lineage>
</organism>
<dbReference type="AlphaFoldDB" id="K9PA74"/>
<dbReference type="InterPro" id="IPR019994">
    <property type="entry name" value="Lipid-A-disac_synthase-rel_put"/>
</dbReference>
<dbReference type="STRING" id="292564.Cyagr_2939"/>
<evidence type="ECO:0000313" key="1">
    <source>
        <dbReference type="EMBL" id="AFY30030.1"/>
    </source>
</evidence>
<name>K9PA74_CYAGP</name>
<dbReference type="EMBL" id="CP003495">
    <property type="protein sequence ID" value="AFY30030.1"/>
    <property type="molecule type" value="Genomic_DNA"/>
</dbReference>
<dbReference type="Proteomes" id="UP000010388">
    <property type="component" value="Chromosome"/>
</dbReference>
<dbReference type="PANTHER" id="PTHR39517:SF1">
    <property type="entry name" value="LIPID-A-DISACCHARIDE SYNTHASE"/>
    <property type="match status" value="1"/>
</dbReference>
<protein>
    <recommendedName>
        <fullName evidence="3">Lipid-A-disaccharide synthase</fullName>
    </recommendedName>
</protein>
<dbReference type="PANTHER" id="PTHR39517">
    <property type="entry name" value="SLL0192 PROTEIN"/>
    <property type="match status" value="1"/>
</dbReference>
<dbReference type="PATRIC" id="fig|292564.3.peg.2791"/>
<evidence type="ECO:0000313" key="2">
    <source>
        <dbReference type="Proteomes" id="UP000010388"/>
    </source>
</evidence>
<proteinExistence type="predicted"/>
<dbReference type="NCBIfam" id="TIGR03492">
    <property type="entry name" value="lipid-A-disaccharide synthase-related protein"/>
    <property type="match status" value="1"/>
</dbReference>
<dbReference type="SUPFAM" id="SSF53756">
    <property type="entry name" value="UDP-Glycosyltransferase/glycogen phosphorylase"/>
    <property type="match status" value="1"/>
</dbReference>
<reference evidence="2" key="1">
    <citation type="journal article" date="2013" name="Proc. Natl. Acad. Sci. U.S.A.">
        <title>Improving the coverage of the cyanobacterial phylum using diversity-driven genome sequencing.</title>
        <authorList>
            <person name="Shih P.M."/>
            <person name="Wu D."/>
            <person name="Latifi A."/>
            <person name="Axen S.D."/>
            <person name="Fewer D.P."/>
            <person name="Talla E."/>
            <person name="Calteau A."/>
            <person name="Cai F."/>
            <person name="Tandeau de Marsac N."/>
            <person name="Rippka R."/>
            <person name="Herdman M."/>
            <person name="Sivonen K."/>
            <person name="Coursin T."/>
            <person name="Laurent T."/>
            <person name="Goodwin L."/>
            <person name="Nolan M."/>
            <person name="Davenport K.W."/>
            <person name="Han C.S."/>
            <person name="Rubin E.M."/>
            <person name="Eisen J.A."/>
            <person name="Woyke T."/>
            <person name="Gugger M."/>
            <person name="Kerfeld C.A."/>
        </authorList>
    </citation>
    <scope>NUCLEOTIDE SEQUENCE [LARGE SCALE GENOMIC DNA]</scope>
    <source>
        <strain evidence="2">ATCC 27147 / PCC 6307</strain>
    </source>
</reference>
<accession>K9PA74</accession>
<dbReference type="HOGENOM" id="CLU_035659_0_0_3"/>
<evidence type="ECO:0008006" key="3">
    <source>
        <dbReference type="Google" id="ProtNLM"/>
    </source>
</evidence>
<gene>
    <name evidence="1" type="ordered locus">Cyagr_2939</name>
</gene>
<dbReference type="KEGG" id="cgc:Cyagr_2939"/>
<dbReference type="eggNOG" id="COG4370">
    <property type="taxonomic scope" value="Bacteria"/>
</dbReference>
<sequence>MVSRVPLSPAPRILLISNGHGEDLNGGLIADGLRQCDPGLELAALPIVGAGSPYGRRGIPLLYAGRTLPSGGMVYQGLNLWKDLAAGWLQQSLAQLWTAWRQGRRFDLVVSIGDHVPLIFALLTGRPTVVFLVSTSSYYEGRLRLSALTRWCCRRRRVRVVLTRDAFTATDLQAQGQAKALFRGYPIMDLPPPDPGQVARLPGSRTLALVPGSRFPEALHNLVLMLRLCGQLGGQAGAGPWRFLVAVVESPHWRELEPLAAAVGWRLDGDVLRSAGGDLEVRLLPGALPSILAASDLVVGMAGTAVEQAVGFGLPVVQLVGRGPQFSYAFAESQMRLLGPTVHTVGRRPADTADLQEAAGLIVRLLADPELPQRCADAALERVGPPGGSRRIAETVLEALARGPGGFS</sequence>